<dbReference type="InterPro" id="IPR000837">
    <property type="entry name" value="AP-1"/>
</dbReference>
<evidence type="ECO:0000256" key="5">
    <source>
        <dbReference type="SAM" id="MobiDB-lite"/>
    </source>
</evidence>
<dbReference type="InterPro" id="IPR004827">
    <property type="entry name" value="bZIP"/>
</dbReference>
<protein>
    <recommendedName>
        <fullName evidence="6">BZIP domain-containing protein</fullName>
    </recommendedName>
</protein>
<keyword evidence="1" id="KW-0805">Transcription regulation</keyword>
<sequence length="309" mass="34101">MDTLRDLGHQAVFHNGMVSPPPLDDMMFAPQPDFQFHGNVMDAEFNEVATKVVGVDTSALSSGTSSTANSKNCPPTPSSLSQPTGFTTDDFERSELSSILDRGRKSPRKSTDLTAAAFEQQPRSNKKQRRGSVVEHDGKDRCREKNKIAAAKCRAKKRDNMDLIESSHRTLSAENSLLRRQEQQLRETVAELRTLALDHQNCNCGVHQYNMLEARKLAHGLGGLCSMASSHMPDSAAEQQRKRSCTIDHPSSPSSNHAYFHSRSQSFSAPGQFGMPSTEDFMMQNAVFGGDHGLFEMEASLMDHSKLNA</sequence>
<feature type="region of interest" description="Disordered" evidence="5">
    <location>
        <begin position="233"/>
        <end position="261"/>
    </location>
</feature>
<evidence type="ECO:0000313" key="7">
    <source>
        <dbReference type="EMBL" id="QIW95766.1"/>
    </source>
</evidence>
<organism evidence="7 8">
    <name type="scientific">Peltaster fructicola</name>
    <dbReference type="NCBI Taxonomy" id="286661"/>
    <lineage>
        <taxon>Eukaryota</taxon>
        <taxon>Fungi</taxon>
        <taxon>Dikarya</taxon>
        <taxon>Ascomycota</taxon>
        <taxon>Pezizomycotina</taxon>
        <taxon>Dothideomycetes</taxon>
        <taxon>Dothideomycetes incertae sedis</taxon>
        <taxon>Peltaster</taxon>
    </lineage>
</organism>
<keyword evidence="4" id="KW-0175">Coiled coil</keyword>
<dbReference type="Gene3D" id="1.20.5.170">
    <property type="match status" value="1"/>
</dbReference>
<feature type="region of interest" description="Disordered" evidence="5">
    <location>
        <begin position="59"/>
        <end position="141"/>
    </location>
</feature>
<name>A0A6H0XLY7_9PEZI</name>
<evidence type="ECO:0000256" key="4">
    <source>
        <dbReference type="SAM" id="Coils"/>
    </source>
</evidence>
<feature type="compositionally biased region" description="Basic and acidic residues" evidence="5">
    <location>
        <begin position="132"/>
        <end position="141"/>
    </location>
</feature>
<dbReference type="Proteomes" id="UP000503462">
    <property type="component" value="Chromosome 1"/>
</dbReference>
<dbReference type="PANTHER" id="PTHR23351">
    <property type="entry name" value="FOS TRANSCRIPTION FACTOR-RELATED"/>
    <property type="match status" value="1"/>
</dbReference>
<dbReference type="AlphaFoldDB" id="A0A6H0XLY7"/>
<dbReference type="GO" id="GO:0000978">
    <property type="term" value="F:RNA polymerase II cis-regulatory region sequence-specific DNA binding"/>
    <property type="evidence" value="ECO:0007669"/>
    <property type="project" value="TreeGrafter"/>
</dbReference>
<gene>
    <name evidence="7" type="ORF">AMS68_001284</name>
</gene>
<proteinExistence type="predicted"/>
<feature type="coiled-coil region" evidence="4">
    <location>
        <begin position="171"/>
        <end position="198"/>
    </location>
</feature>
<evidence type="ECO:0000259" key="6">
    <source>
        <dbReference type="PROSITE" id="PS50217"/>
    </source>
</evidence>
<dbReference type="PROSITE" id="PS50217">
    <property type="entry name" value="BZIP"/>
    <property type="match status" value="1"/>
</dbReference>
<accession>A0A6H0XLY7</accession>
<feature type="compositionally biased region" description="Low complexity" evidence="5">
    <location>
        <begin position="59"/>
        <end position="70"/>
    </location>
</feature>
<dbReference type="InterPro" id="IPR046347">
    <property type="entry name" value="bZIP_sf"/>
</dbReference>
<keyword evidence="3" id="KW-0804">Transcription</keyword>
<dbReference type="SUPFAM" id="SSF57959">
    <property type="entry name" value="Leucine zipper domain"/>
    <property type="match status" value="1"/>
</dbReference>
<keyword evidence="2" id="KW-0238">DNA-binding</keyword>
<dbReference type="GO" id="GO:0005634">
    <property type="term" value="C:nucleus"/>
    <property type="evidence" value="ECO:0007669"/>
    <property type="project" value="TreeGrafter"/>
</dbReference>
<evidence type="ECO:0000256" key="2">
    <source>
        <dbReference type="ARBA" id="ARBA00023125"/>
    </source>
</evidence>
<dbReference type="PROSITE" id="PS00036">
    <property type="entry name" value="BZIP_BASIC"/>
    <property type="match status" value="1"/>
</dbReference>
<feature type="compositionally biased region" description="Polar residues" evidence="5">
    <location>
        <begin position="249"/>
        <end position="261"/>
    </location>
</feature>
<feature type="domain" description="BZIP" evidence="6">
    <location>
        <begin position="136"/>
        <end position="199"/>
    </location>
</feature>
<evidence type="ECO:0000256" key="3">
    <source>
        <dbReference type="ARBA" id="ARBA00023163"/>
    </source>
</evidence>
<dbReference type="GO" id="GO:0000981">
    <property type="term" value="F:DNA-binding transcription factor activity, RNA polymerase II-specific"/>
    <property type="evidence" value="ECO:0007669"/>
    <property type="project" value="TreeGrafter"/>
</dbReference>
<reference evidence="7 8" key="1">
    <citation type="journal article" date="2016" name="Sci. Rep.">
        <title>Peltaster fructicola genome reveals evolution from an invasive phytopathogen to an ectophytic parasite.</title>
        <authorList>
            <person name="Xu C."/>
            <person name="Chen H."/>
            <person name="Gleason M.L."/>
            <person name="Xu J.R."/>
            <person name="Liu H."/>
            <person name="Zhang R."/>
            <person name="Sun G."/>
        </authorList>
    </citation>
    <scope>NUCLEOTIDE SEQUENCE [LARGE SCALE GENOMIC DNA]</scope>
    <source>
        <strain evidence="7 8">LNHT1506</strain>
    </source>
</reference>
<dbReference type="OrthoDB" id="295274at2759"/>
<keyword evidence="8" id="KW-1185">Reference proteome</keyword>
<dbReference type="CDD" id="cd14687">
    <property type="entry name" value="bZIP_ATF2"/>
    <property type="match status" value="1"/>
</dbReference>
<feature type="compositionally biased region" description="Polar residues" evidence="5">
    <location>
        <begin position="78"/>
        <end position="87"/>
    </location>
</feature>
<dbReference type="Pfam" id="PF07716">
    <property type="entry name" value="bZIP_2"/>
    <property type="match status" value="1"/>
</dbReference>
<dbReference type="PANTHER" id="PTHR23351:SF24">
    <property type="entry name" value="ACTIVATING TRANSCRIPTION FACTOR 3-RELATED"/>
    <property type="match status" value="1"/>
</dbReference>
<dbReference type="EMBL" id="CP051139">
    <property type="protein sequence ID" value="QIW95766.1"/>
    <property type="molecule type" value="Genomic_DNA"/>
</dbReference>
<evidence type="ECO:0000313" key="8">
    <source>
        <dbReference type="Proteomes" id="UP000503462"/>
    </source>
</evidence>
<evidence type="ECO:0000256" key="1">
    <source>
        <dbReference type="ARBA" id="ARBA00023015"/>
    </source>
</evidence>
<dbReference type="SMART" id="SM00338">
    <property type="entry name" value="BRLZ"/>
    <property type="match status" value="1"/>
</dbReference>